<sequence length="157" mass="18341">MEDIEEYEEEYVTFFMNQVKKMDNKNMVNTYSAITVEPSTETFEFYSWKGEIDKQALLSQLLKFSDAEKIKNDKIDCIYLGSSKYLLNDDPIKTEDGGFIYTFLGTVLEEGQDRKFGLVLGYSVLDLFILVKCPIDQIIPFRSHIYSRCFEDVQLEE</sequence>
<dbReference type="EMBL" id="LVKB01000034">
    <property type="protein sequence ID" value="ORD97241.1"/>
    <property type="molecule type" value="Genomic_DNA"/>
</dbReference>
<dbReference type="VEuPathDB" id="MicrosporidiaDB:A0H76_2809"/>
<proteinExistence type="predicted"/>
<protein>
    <submittedName>
        <fullName evidence="1">Uncharacterized protein</fullName>
    </submittedName>
</protein>
<dbReference type="AlphaFoldDB" id="A0A1X0QBT6"/>
<accession>A0A1X0QBT6</accession>
<dbReference type="VEuPathDB" id="MicrosporidiaDB:HERIO_893"/>
<evidence type="ECO:0000313" key="1">
    <source>
        <dbReference type="EMBL" id="ORD97241.1"/>
    </source>
</evidence>
<dbReference type="Proteomes" id="UP000192356">
    <property type="component" value="Unassembled WGS sequence"/>
</dbReference>
<gene>
    <name evidence="1" type="ORF">HERIO_893</name>
</gene>
<evidence type="ECO:0000313" key="2">
    <source>
        <dbReference type="Proteomes" id="UP000192356"/>
    </source>
</evidence>
<organism evidence="1 2">
    <name type="scientific">Hepatospora eriocheir</name>
    <dbReference type="NCBI Taxonomy" id="1081669"/>
    <lineage>
        <taxon>Eukaryota</taxon>
        <taxon>Fungi</taxon>
        <taxon>Fungi incertae sedis</taxon>
        <taxon>Microsporidia</taxon>
        <taxon>Hepatosporidae</taxon>
        <taxon>Hepatospora</taxon>
    </lineage>
</organism>
<keyword evidence="2" id="KW-1185">Reference proteome</keyword>
<name>A0A1X0QBT6_9MICR</name>
<reference evidence="1 2" key="1">
    <citation type="journal article" date="2017" name="Environ. Microbiol.">
        <title>Decay of the glycolytic pathway and adaptation to intranuclear parasitism within Enterocytozoonidae microsporidia.</title>
        <authorList>
            <person name="Wiredu Boakye D."/>
            <person name="Jaroenlak P."/>
            <person name="Prachumwat A."/>
            <person name="Williams T.A."/>
            <person name="Bateman K.S."/>
            <person name="Itsathitphaisarn O."/>
            <person name="Sritunyalucksana K."/>
            <person name="Paszkiewicz K.H."/>
            <person name="Moore K.A."/>
            <person name="Stentiford G.D."/>
            <person name="Williams B.A."/>
        </authorList>
    </citation>
    <scope>NUCLEOTIDE SEQUENCE [LARGE SCALE GENOMIC DNA]</scope>
    <source>
        <strain evidence="1 2">GB1</strain>
    </source>
</reference>
<comment type="caution">
    <text evidence="1">The sequence shown here is derived from an EMBL/GenBank/DDBJ whole genome shotgun (WGS) entry which is preliminary data.</text>
</comment>